<dbReference type="OrthoDB" id="7061679at2"/>
<gene>
    <name evidence="1" type="ORF">E0F76_08355</name>
</gene>
<dbReference type="Proteomes" id="UP000295479">
    <property type="component" value="Unassembled WGS sequence"/>
</dbReference>
<sequence length="332" mass="39199">MTKEYENEIKTVLDETDFKSEEIFDFTDSPYAEELSKVFDFYKTTLTNNSSRFNLKKSYIFYLNNRSVNAKAGTTDKYNLICINAGLMIFLIQNIFEKNEIHELLHSDYNKIYNFLDNPIHILMYQVALHFTFYHELGHLVQNSESLKSFIFERPTEVQEYDLKKHKLEFDADTFSATFISAHIHQYAFKIFGEELTSYQVESVIEVFSSSILLYFLSFEAYKDEIYYEESTHPHPIIRILNVILTISNYCKNSPRLKEKGIEINHNKIYDLTIRNAIKIESQIINSTKAKNFNKMLVDNKVGILTHYKKIIDYKPDDFVSALDRWNETINK</sequence>
<protein>
    <submittedName>
        <fullName evidence="1">Uncharacterized protein</fullName>
    </submittedName>
</protein>
<organism evidence="1 2">
    <name type="scientific">Flavobacterium cellulosilyticum</name>
    <dbReference type="NCBI Taxonomy" id="2541731"/>
    <lineage>
        <taxon>Bacteria</taxon>
        <taxon>Pseudomonadati</taxon>
        <taxon>Bacteroidota</taxon>
        <taxon>Flavobacteriia</taxon>
        <taxon>Flavobacteriales</taxon>
        <taxon>Flavobacteriaceae</taxon>
        <taxon>Flavobacterium</taxon>
    </lineage>
</organism>
<dbReference type="EMBL" id="SMFK01000004">
    <property type="protein sequence ID" value="TDD97320.1"/>
    <property type="molecule type" value="Genomic_DNA"/>
</dbReference>
<evidence type="ECO:0000313" key="2">
    <source>
        <dbReference type="Proteomes" id="UP000295479"/>
    </source>
</evidence>
<keyword evidence="2" id="KW-1185">Reference proteome</keyword>
<accession>A0A4R5CFW9</accession>
<proteinExistence type="predicted"/>
<dbReference type="AlphaFoldDB" id="A0A4R5CFW9"/>
<name>A0A4R5CFW9_9FLAO</name>
<dbReference type="RefSeq" id="WP_132004151.1">
    <property type="nucleotide sequence ID" value="NZ_SMFK01000004.1"/>
</dbReference>
<comment type="caution">
    <text evidence="1">The sequence shown here is derived from an EMBL/GenBank/DDBJ whole genome shotgun (WGS) entry which is preliminary data.</text>
</comment>
<evidence type="ECO:0000313" key="1">
    <source>
        <dbReference type="EMBL" id="TDD97320.1"/>
    </source>
</evidence>
<reference evidence="1 2" key="1">
    <citation type="submission" date="2019-03" db="EMBL/GenBank/DDBJ databases">
        <title>Flavobacterium AR-3-4 sp. nov. isolated from arctic soil.</title>
        <authorList>
            <person name="Chaudhary D.K."/>
        </authorList>
    </citation>
    <scope>NUCLEOTIDE SEQUENCE [LARGE SCALE GENOMIC DNA]</scope>
    <source>
        <strain evidence="1 2">AR-3-4</strain>
    </source>
</reference>